<gene>
    <name evidence="2" type="ORF">Q604_UNBC10959G0001</name>
</gene>
<keyword evidence="1" id="KW-0472">Membrane</keyword>
<evidence type="ECO:0000256" key="1">
    <source>
        <dbReference type="SAM" id="Phobius"/>
    </source>
</evidence>
<comment type="caution">
    <text evidence="2">The sequence shown here is derived from an EMBL/GenBank/DDBJ whole genome shotgun (WGS) entry which is preliminary data.</text>
</comment>
<keyword evidence="1" id="KW-1133">Transmembrane helix</keyword>
<protein>
    <submittedName>
        <fullName evidence="2">YbbR family protein</fullName>
    </submittedName>
</protein>
<organism evidence="2">
    <name type="scientific">human gut metagenome</name>
    <dbReference type="NCBI Taxonomy" id="408170"/>
    <lineage>
        <taxon>unclassified sequences</taxon>
        <taxon>metagenomes</taxon>
        <taxon>organismal metagenomes</taxon>
    </lineage>
</organism>
<feature type="non-terminal residue" evidence="2">
    <location>
        <position position="58"/>
    </location>
</feature>
<proteinExistence type="predicted"/>
<dbReference type="AlphaFoldDB" id="W1XWS8"/>
<sequence length="58" mass="6759">MDKIKNKNKTLIPKLISLLLSLGLWIYISNVENPMRTYEVRNIPVELVNLDSLKNSKF</sequence>
<dbReference type="EMBL" id="AZMM01010959">
    <property type="protein sequence ID" value="ETJ34616.1"/>
    <property type="molecule type" value="Genomic_DNA"/>
</dbReference>
<reference evidence="2" key="1">
    <citation type="submission" date="2013-12" db="EMBL/GenBank/DDBJ databases">
        <title>A Varibaculum cambriense genome reconstructed from a premature infant gut community with otherwise low bacterial novelty that shifts toward anaerobic metabolism during the third week of life.</title>
        <authorList>
            <person name="Brown C.T."/>
            <person name="Sharon I."/>
            <person name="Thomas B.C."/>
            <person name="Castelle C.J."/>
            <person name="Morowitz M.J."/>
            <person name="Banfield J.F."/>
        </authorList>
    </citation>
    <scope>NUCLEOTIDE SEQUENCE</scope>
</reference>
<name>W1XWS8_9ZZZZ</name>
<accession>W1XWS8</accession>
<keyword evidence="1" id="KW-0812">Transmembrane</keyword>
<feature type="transmembrane region" description="Helical" evidence="1">
    <location>
        <begin position="12"/>
        <end position="28"/>
    </location>
</feature>
<evidence type="ECO:0000313" key="2">
    <source>
        <dbReference type="EMBL" id="ETJ34616.1"/>
    </source>
</evidence>